<dbReference type="InterPro" id="IPR049892">
    <property type="entry name" value="AA9"/>
</dbReference>
<reference evidence="8" key="1">
    <citation type="submission" date="2022-10" db="EMBL/GenBank/DDBJ databases">
        <title>Tapping the CABI collections for fungal endophytes: first genome assemblies for Collariella, Neodidymelliopsis, Ascochyta clinopodiicola, Didymella pomorum, Didymosphaeria variabile, Neocosmospora piperis and Neocucurbitaria cava.</title>
        <authorList>
            <person name="Hill R."/>
        </authorList>
    </citation>
    <scope>NUCLEOTIDE SEQUENCE</scope>
    <source>
        <strain evidence="8">IMI 356814</strain>
    </source>
</reference>
<evidence type="ECO:0000256" key="3">
    <source>
        <dbReference type="ARBA" id="ARBA00022525"/>
    </source>
</evidence>
<dbReference type="GO" id="GO:0005576">
    <property type="term" value="C:extracellular region"/>
    <property type="evidence" value="ECO:0007669"/>
    <property type="project" value="UniProtKB-SubCell"/>
</dbReference>
<dbReference type="EMBL" id="JAPEUY010000018">
    <property type="protein sequence ID" value="KAJ4364146.1"/>
    <property type="molecule type" value="Genomic_DNA"/>
</dbReference>
<keyword evidence="6" id="KW-0732">Signal</keyword>
<comment type="cofactor">
    <cofactor evidence="1">
        <name>Cu(2+)</name>
        <dbReference type="ChEBI" id="CHEBI:29036"/>
    </cofactor>
</comment>
<feature type="region of interest" description="Disordered" evidence="5">
    <location>
        <begin position="299"/>
        <end position="318"/>
    </location>
</feature>
<dbReference type="PANTHER" id="PTHR33353:SF34">
    <property type="entry name" value="ENDO-BETA-1,4-GLUCANASE D"/>
    <property type="match status" value="1"/>
</dbReference>
<feature type="chain" id="PRO_5040884432" description="Auxiliary Activity family 9 catalytic domain-containing protein" evidence="6">
    <location>
        <begin position="21"/>
        <end position="350"/>
    </location>
</feature>
<gene>
    <name evidence="8" type="ORF">N0V83_009601</name>
</gene>
<feature type="compositionally biased region" description="Low complexity" evidence="5">
    <location>
        <begin position="299"/>
        <end position="310"/>
    </location>
</feature>
<dbReference type="Proteomes" id="UP001140560">
    <property type="component" value="Unassembled WGS sequence"/>
</dbReference>
<protein>
    <recommendedName>
        <fullName evidence="7">Auxiliary Activity family 9 catalytic domain-containing protein</fullName>
    </recommendedName>
</protein>
<feature type="domain" description="Auxiliary Activity family 9 catalytic" evidence="7">
    <location>
        <begin position="21"/>
        <end position="231"/>
    </location>
</feature>
<feature type="region of interest" description="Disordered" evidence="5">
    <location>
        <begin position="248"/>
        <end position="281"/>
    </location>
</feature>
<evidence type="ECO:0000256" key="5">
    <source>
        <dbReference type="SAM" id="MobiDB-lite"/>
    </source>
</evidence>
<evidence type="ECO:0000313" key="8">
    <source>
        <dbReference type="EMBL" id="KAJ4364146.1"/>
    </source>
</evidence>
<evidence type="ECO:0000256" key="2">
    <source>
        <dbReference type="ARBA" id="ARBA00004613"/>
    </source>
</evidence>
<keyword evidence="4" id="KW-1015">Disulfide bond</keyword>
<dbReference type="OrthoDB" id="4849160at2759"/>
<keyword evidence="3" id="KW-0964">Secreted</keyword>
<dbReference type="Gene3D" id="2.70.50.70">
    <property type="match status" value="1"/>
</dbReference>
<comment type="caution">
    <text evidence="8">The sequence shown here is derived from an EMBL/GenBank/DDBJ whole genome shotgun (WGS) entry which is preliminary data.</text>
</comment>
<dbReference type="CDD" id="cd21175">
    <property type="entry name" value="LPMO_AA9"/>
    <property type="match status" value="1"/>
</dbReference>
<feature type="signal peptide" evidence="6">
    <location>
        <begin position="1"/>
        <end position="20"/>
    </location>
</feature>
<evidence type="ECO:0000256" key="1">
    <source>
        <dbReference type="ARBA" id="ARBA00001973"/>
    </source>
</evidence>
<evidence type="ECO:0000256" key="6">
    <source>
        <dbReference type="SAM" id="SignalP"/>
    </source>
</evidence>
<dbReference type="PANTHER" id="PTHR33353">
    <property type="entry name" value="PUTATIVE (AFU_ORTHOLOGUE AFUA_1G12560)-RELATED"/>
    <property type="match status" value="1"/>
</dbReference>
<evidence type="ECO:0000259" key="7">
    <source>
        <dbReference type="Pfam" id="PF03443"/>
    </source>
</evidence>
<sequence>MYKTVASLGAIAALAATATAHGTTQGVTIDGQYIGGFKLDYYYAKQNNAPIPDHIGWYAEDLDNGFVEPNSYGTADIICHKNASPDGSSDTMAKVAAGGTVEFHWTVWPDSHMGPVITYVAPYTGDIASVAKEDLKWTKIDAAGYENGEWAAIKMIGQNNTWPVTVPAALKAGKYVFRHEIIALHGAGSANGAQNYPQCLNIEVTGDGTDAPEGVVGTSLYTVDEVIFNPYAATINYTVPGPALWTGGSSSGTPTTPTTPTTSAKASSAPTATASSAPSSAPAASASAVVTPVEEPTATASAVASATPSSGAGGSDELPTEFTIETFISWLEGKAAGSSSKARRHARSFF</sequence>
<evidence type="ECO:0000256" key="4">
    <source>
        <dbReference type="ARBA" id="ARBA00023157"/>
    </source>
</evidence>
<comment type="subcellular location">
    <subcellularLocation>
        <location evidence="2">Secreted</location>
    </subcellularLocation>
</comment>
<dbReference type="AlphaFoldDB" id="A0A9W8XZU1"/>
<accession>A0A9W8XZU1</accession>
<dbReference type="Pfam" id="PF03443">
    <property type="entry name" value="AA9"/>
    <property type="match status" value="1"/>
</dbReference>
<organism evidence="8 9">
    <name type="scientific">Neocucurbitaria cava</name>
    <dbReference type="NCBI Taxonomy" id="798079"/>
    <lineage>
        <taxon>Eukaryota</taxon>
        <taxon>Fungi</taxon>
        <taxon>Dikarya</taxon>
        <taxon>Ascomycota</taxon>
        <taxon>Pezizomycotina</taxon>
        <taxon>Dothideomycetes</taxon>
        <taxon>Pleosporomycetidae</taxon>
        <taxon>Pleosporales</taxon>
        <taxon>Pleosporineae</taxon>
        <taxon>Cucurbitariaceae</taxon>
        <taxon>Neocucurbitaria</taxon>
    </lineage>
</organism>
<dbReference type="InterPro" id="IPR005103">
    <property type="entry name" value="AA9_LPMO"/>
</dbReference>
<evidence type="ECO:0000313" key="9">
    <source>
        <dbReference type="Proteomes" id="UP001140560"/>
    </source>
</evidence>
<name>A0A9W8XZU1_9PLEO</name>
<keyword evidence="9" id="KW-1185">Reference proteome</keyword>
<proteinExistence type="predicted"/>